<gene>
    <name evidence="7" type="ORF">B0T24DRAFT_591835</name>
</gene>
<organism evidence="7 8">
    <name type="scientific">Lasiosphaeria ovina</name>
    <dbReference type="NCBI Taxonomy" id="92902"/>
    <lineage>
        <taxon>Eukaryota</taxon>
        <taxon>Fungi</taxon>
        <taxon>Dikarya</taxon>
        <taxon>Ascomycota</taxon>
        <taxon>Pezizomycotina</taxon>
        <taxon>Sordariomycetes</taxon>
        <taxon>Sordariomycetidae</taxon>
        <taxon>Sordariales</taxon>
        <taxon>Lasiosphaeriaceae</taxon>
        <taxon>Lasiosphaeria</taxon>
    </lineage>
</organism>
<dbReference type="AlphaFoldDB" id="A0AAE0NAE9"/>
<accession>A0AAE0NAE9</accession>
<evidence type="ECO:0000259" key="5">
    <source>
        <dbReference type="Pfam" id="PF00561"/>
    </source>
</evidence>
<keyword evidence="2 4" id="KW-0732">Signal</keyword>
<evidence type="ECO:0000313" key="7">
    <source>
        <dbReference type="EMBL" id="KAK3376155.1"/>
    </source>
</evidence>
<feature type="signal peptide" evidence="4">
    <location>
        <begin position="1"/>
        <end position="18"/>
    </location>
</feature>
<comment type="caution">
    <text evidence="7">The sequence shown here is derived from an EMBL/GenBank/DDBJ whole genome shotgun (WGS) entry which is preliminary data.</text>
</comment>
<dbReference type="PANTHER" id="PTHR43248:SF29">
    <property type="entry name" value="TRIPEPTIDYL AMINOPEPTIDASE"/>
    <property type="match status" value="1"/>
</dbReference>
<dbReference type="Proteomes" id="UP001287356">
    <property type="component" value="Unassembled WGS sequence"/>
</dbReference>
<dbReference type="InterPro" id="IPR013595">
    <property type="entry name" value="Pept_S33_TAP-like_C"/>
</dbReference>
<dbReference type="Gene3D" id="3.40.50.1820">
    <property type="entry name" value="alpha/beta hydrolase"/>
    <property type="match status" value="1"/>
</dbReference>
<dbReference type="PANTHER" id="PTHR43248">
    <property type="entry name" value="2-SUCCINYL-6-HYDROXY-2,4-CYCLOHEXADIENE-1-CARBOXYLATE SYNTHASE"/>
    <property type="match status" value="1"/>
</dbReference>
<evidence type="ECO:0000256" key="1">
    <source>
        <dbReference type="ARBA" id="ARBA00010088"/>
    </source>
</evidence>
<comment type="similarity">
    <text evidence="1">Belongs to the peptidase S33 family.</text>
</comment>
<dbReference type="SUPFAM" id="SSF53474">
    <property type="entry name" value="alpha/beta-Hydrolases"/>
    <property type="match status" value="1"/>
</dbReference>
<name>A0AAE0NAE9_9PEZI</name>
<dbReference type="GO" id="GO:0016787">
    <property type="term" value="F:hydrolase activity"/>
    <property type="evidence" value="ECO:0007669"/>
    <property type="project" value="UniProtKB-KW"/>
</dbReference>
<keyword evidence="3" id="KW-0378">Hydrolase</keyword>
<feature type="chain" id="PRO_5042171438" evidence="4">
    <location>
        <begin position="19"/>
        <end position="533"/>
    </location>
</feature>
<evidence type="ECO:0000256" key="2">
    <source>
        <dbReference type="ARBA" id="ARBA00022729"/>
    </source>
</evidence>
<dbReference type="EMBL" id="JAULSN010000003">
    <property type="protein sequence ID" value="KAK3376155.1"/>
    <property type="molecule type" value="Genomic_DNA"/>
</dbReference>
<reference evidence="7" key="1">
    <citation type="journal article" date="2023" name="Mol. Phylogenet. Evol.">
        <title>Genome-scale phylogeny and comparative genomics of the fungal order Sordariales.</title>
        <authorList>
            <person name="Hensen N."/>
            <person name="Bonometti L."/>
            <person name="Westerberg I."/>
            <person name="Brannstrom I.O."/>
            <person name="Guillou S."/>
            <person name="Cros-Aarteil S."/>
            <person name="Calhoun S."/>
            <person name="Haridas S."/>
            <person name="Kuo A."/>
            <person name="Mondo S."/>
            <person name="Pangilinan J."/>
            <person name="Riley R."/>
            <person name="LaButti K."/>
            <person name="Andreopoulos B."/>
            <person name="Lipzen A."/>
            <person name="Chen C."/>
            <person name="Yan M."/>
            <person name="Daum C."/>
            <person name="Ng V."/>
            <person name="Clum A."/>
            <person name="Steindorff A."/>
            <person name="Ohm R.A."/>
            <person name="Martin F."/>
            <person name="Silar P."/>
            <person name="Natvig D.O."/>
            <person name="Lalanne C."/>
            <person name="Gautier V."/>
            <person name="Ament-Velasquez S.L."/>
            <person name="Kruys A."/>
            <person name="Hutchinson M.I."/>
            <person name="Powell A.J."/>
            <person name="Barry K."/>
            <person name="Miller A.N."/>
            <person name="Grigoriev I.V."/>
            <person name="Debuchy R."/>
            <person name="Gladieux P."/>
            <person name="Hiltunen Thoren M."/>
            <person name="Johannesson H."/>
        </authorList>
    </citation>
    <scope>NUCLEOTIDE SEQUENCE</scope>
    <source>
        <strain evidence="7">CBS 958.72</strain>
    </source>
</reference>
<dbReference type="InterPro" id="IPR029058">
    <property type="entry name" value="AB_hydrolase_fold"/>
</dbReference>
<evidence type="ECO:0000259" key="6">
    <source>
        <dbReference type="Pfam" id="PF08386"/>
    </source>
</evidence>
<dbReference type="InterPro" id="IPR000073">
    <property type="entry name" value="AB_hydrolase_1"/>
</dbReference>
<feature type="domain" description="AB hydrolase-1" evidence="5">
    <location>
        <begin position="106"/>
        <end position="298"/>
    </location>
</feature>
<feature type="domain" description="Peptidase S33 tripeptidyl aminopeptidase-like C-terminal" evidence="6">
    <location>
        <begin position="429"/>
        <end position="529"/>
    </location>
</feature>
<evidence type="ECO:0000256" key="3">
    <source>
        <dbReference type="ARBA" id="ARBA00022801"/>
    </source>
</evidence>
<keyword evidence="8" id="KW-1185">Reference proteome</keyword>
<proteinExistence type="inferred from homology"/>
<sequence>MKLFQAWISLLPILLGHALVSSAFTSPQIVLDGSETDGLPINASLVVSGCSSTGIAWKPCPAGPYGPTIKCATISVPVDYSAPSGPQVKIGLVCLPAKNAPKRKGTIVYLPGGPGKTAAGIVIDVETGAYHNQYFDHSKEFYDIVGIDPRGIGLSQPIMCKPADWNSDVTYFPANVGEFDKLVKHYAAVGPKCAAETKPAGLIGTTNTLTIVQDIEHVRTLLNEPQLTLYGDSYGTFTALTYLEEHAATTRALILDAVVDHTVDAAVRLLRAAAGVEAAFAAWVSWCATSLDCVWHGAEKDILARFDKLIAAANTPPFLPAPGCLGSHACKSPVSGYDLLLALEGTLGERAGSNAWKELAKRLDAAEHTHEADAEFALPWAVDDEDTAFTTQTMLCHDFDYGGAGTTYAAVAALMAQAAAAAPHTRGASVMWVLQTACIGWPFGTTFPPRPLRAPARGHVPHVIFVNAQIDASTPLAGAVNVFQQFGGDPKVVFLTREGVGHGTYRDGSGVIHGLVENFLINDVLPVTGIYKS</sequence>
<evidence type="ECO:0000313" key="8">
    <source>
        <dbReference type="Proteomes" id="UP001287356"/>
    </source>
</evidence>
<protein>
    <submittedName>
        <fullName evidence="7">Uncharacterized protein</fullName>
    </submittedName>
</protein>
<evidence type="ECO:0000256" key="4">
    <source>
        <dbReference type="SAM" id="SignalP"/>
    </source>
</evidence>
<reference evidence="7" key="2">
    <citation type="submission" date="2023-06" db="EMBL/GenBank/DDBJ databases">
        <authorList>
            <consortium name="Lawrence Berkeley National Laboratory"/>
            <person name="Haridas S."/>
            <person name="Hensen N."/>
            <person name="Bonometti L."/>
            <person name="Westerberg I."/>
            <person name="Brannstrom I.O."/>
            <person name="Guillou S."/>
            <person name="Cros-Aarteil S."/>
            <person name="Calhoun S."/>
            <person name="Kuo A."/>
            <person name="Mondo S."/>
            <person name="Pangilinan J."/>
            <person name="Riley R."/>
            <person name="Labutti K."/>
            <person name="Andreopoulos B."/>
            <person name="Lipzen A."/>
            <person name="Chen C."/>
            <person name="Yanf M."/>
            <person name="Daum C."/>
            <person name="Ng V."/>
            <person name="Clum A."/>
            <person name="Steindorff A."/>
            <person name="Ohm R."/>
            <person name="Martin F."/>
            <person name="Silar P."/>
            <person name="Natvig D."/>
            <person name="Lalanne C."/>
            <person name="Gautier V."/>
            <person name="Ament-Velasquez S.L."/>
            <person name="Kruys A."/>
            <person name="Hutchinson M.I."/>
            <person name="Powell A.J."/>
            <person name="Barry K."/>
            <person name="Miller A.N."/>
            <person name="Grigoriev I.V."/>
            <person name="Debuchy R."/>
            <person name="Gladieux P."/>
            <person name="Thoren M.H."/>
            <person name="Johannesson H."/>
        </authorList>
    </citation>
    <scope>NUCLEOTIDE SEQUENCE</scope>
    <source>
        <strain evidence="7">CBS 958.72</strain>
    </source>
</reference>
<dbReference type="Pfam" id="PF08386">
    <property type="entry name" value="Abhydrolase_4"/>
    <property type="match status" value="1"/>
</dbReference>
<dbReference type="InterPro" id="IPR051601">
    <property type="entry name" value="Serine_prot/Carboxylest_S33"/>
</dbReference>
<dbReference type="Pfam" id="PF00561">
    <property type="entry name" value="Abhydrolase_1"/>
    <property type="match status" value="1"/>
</dbReference>